<evidence type="ECO:0000313" key="4">
    <source>
        <dbReference type="Proteomes" id="UP000199735"/>
    </source>
</evidence>
<name>A0A075LNA8_9BACI</name>
<dbReference type="EMBL" id="FOCD01000002">
    <property type="protein sequence ID" value="SEN17446.1"/>
    <property type="molecule type" value="Genomic_DNA"/>
</dbReference>
<accession>A0A075LNA8</accession>
<gene>
    <name evidence="1" type="ORF">GZ22_17200</name>
    <name evidence="2" type="ORF">SAMN04489762_1619</name>
</gene>
<dbReference type="EMBL" id="CP008876">
    <property type="protein sequence ID" value="AIF68195.1"/>
    <property type="molecule type" value="Genomic_DNA"/>
</dbReference>
<sequence>MIIEKLTKLKHQIEVREDLLPLCNDKRLKVFIEWGDAHFDLHIDRSSLTTPASKPYGILHIRTDEQTLQELLDGEVQLRSIRKQQVVDGDYQHILLVEALLFLGGKGSL</sequence>
<evidence type="ECO:0000313" key="1">
    <source>
        <dbReference type="EMBL" id="AIF68195.1"/>
    </source>
</evidence>
<dbReference type="Proteomes" id="UP000027980">
    <property type="component" value="Chromosome"/>
</dbReference>
<dbReference type="GeneID" id="34222771"/>
<protein>
    <recommendedName>
        <fullName evidence="5">SCP2 domain-containing protein</fullName>
    </recommendedName>
</protein>
<dbReference type="RefSeq" id="WP_038564871.1">
    <property type="nucleotide sequence ID" value="NZ_CP008876.1"/>
</dbReference>
<evidence type="ECO:0000313" key="3">
    <source>
        <dbReference type="Proteomes" id="UP000027980"/>
    </source>
</evidence>
<proteinExistence type="predicted"/>
<evidence type="ECO:0000313" key="2">
    <source>
        <dbReference type="EMBL" id="SEN17446.1"/>
    </source>
</evidence>
<reference evidence="2 4" key="2">
    <citation type="submission" date="2016-10" db="EMBL/GenBank/DDBJ databases">
        <authorList>
            <person name="Varghese N."/>
            <person name="Submissions S."/>
        </authorList>
    </citation>
    <scope>NUCLEOTIDE SEQUENCE [LARGE SCALE GENOMIC DNA]</scope>
    <source>
        <strain evidence="2 4">DSM 21619</strain>
    </source>
</reference>
<dbReference type="HOGENOM" id="CLU_2182687_0_0_9"/>
<accession>A0AAX2EER7</accession>
<reference evidence="1 3" key="1">
    <citation type="submission" date="2014-07" db="EMBL/GenBank/DDBJ databases">
        <title>Complete genome sequence of a moderately halophilic bacterium Terribacillus aidingensis MP602, isolated from Cryptomeria fortunei in Tianmu mountain in China.</title>
        <authorList>
            <person name="Wang Y."/>
            <person name="Lu P."/>
            <person name="Zhang L."/>
        </authorList>
    </citation>
    <scope>NUCLEOTIDE SEQUENCE [LARGE SCALE GENOMIC DNA]</scope>
    <source>
        <strain evidence="1 3">MP602</strain>
    </source>
</reference>
<dbReference type="Proteomes" id="UP000199735">
    <property type="component" value="Unassembled WGS sequence"/>
</dbReference>
<dbReference type="AlphaFoldDB" id="A0A075LNA8"/>
<organism evidence="1 3">
    <name type="scientific">Terribacillus saccharophilus</name>
    <dbReference type="NCBI Taxonomy" id="361277"/>
    <lineage>
        <taxon>Bacteria</taxon>
        <taxon>Bacillati</taxon>
        <taxon>Bacillota</taxon>
        <taxon>Bacilli</taxon>
        <taxon>Bacillales</taxon>
        <taxon>Bacillaceae</taxon>
        <taxon>Terribacillus</taxon>
    </lineage>
</organism>
<evidence type="ECO:0008006" key="5">
    <source>
        <dbReference type="Google" id="ProtNLM"/>
    </source>
</evidence>
<dbReference type="KEGG" id="tap:GZ22_17200"/>
<dbReference type="OrthoDB" id="2692011at2"/>